<dbReference type="GO" id="GO:0003677">
    <property type="term" value="F:DNA binding"/>
    <property type="evidence" value="ECO:0007669"/>
    <property type="project" value="UniProtKB-KW"/>
</dbReference>
<dbReference type="CDD" id="cd06170">
    <property type="entry name" value="LuxR_C_like"/>
    <property type="match status" value="1"/>
</dbReference>
<dbReference type="Pfam" id="PF00196">
    <property type="entry name" value="GerE"/>
    <property type="match status" value="1"/>
</dbReference>
<dbReference type="KEGG" id="kyr:CVV65_10985"/>
<dbReference type="Gene3D" id="1.10.10.10">
    <property type="entry name" value="Winged helix-like DNA-binding domain superfamily/Winged helix DNA-binding domain"/>
    <property type="match status" value="1"/>
</dbReference>
<dbReference type="RefSeq" id="WP_100668164.1">
    <property type="nucleotide sequence ID" value="NZ_CP024955.1"/>
</dbReference>
<reference evidence="6" key="1">
    <citation type="submission" date="2017-11" db="EMBL/GenBank/DDBJ databases">
        <title>Complete Genome Sequence of Kyrpidia sp. Strain EA-1, a thermophilic, hydrogen-oxidizing Bacterium, isolated from the Azores.</title>
        <authorList>
            <person name="Reiner J.E."/>
            <person name="Lapp C.J."/>
            <person name="Bunk B."/>
            <person name="Gescher J."/>
        </authorList>
    </citation>
    <scope>NUCLEOTIDE SEQUENCE [LARGE SCALE GENOMIC DNA]</scope>
    <source>
        <strain evidence="6">EA-1</strain>
    </source>
</reference>
<name>A0A2K8N7W5_9BACL</name>
<sequence length="510" mass="57332">MIIRNLLFPLPLLSSRCLEQVFEIIDQGSTQSLASWMVMLNTMNLRKAEKKILEELFSSFHRRFCAEGGDPIAFLSGFYSDLISNGSAVSPTAVVAMLAHWEDTVCRTLRHALGPGNAEQGCAWIRSLILNVHALVLQMPLWPCKEEKTETEWKPPLTRLLNRVARGEAWQWAALVDRSASCRLLDAAMATPEGGWQEADMASGQAMDLEERVRTVDRHTLCRSVAPGVDLVVKTAGLPGEETRFRVNQVAQWLSLCFDLSARITGPSGKAGDLFHLYDAVLNFDEALLQSRDLEEILSSTVDQVCRIGRFRRGALFWYTPLTRTVVGAHAFNLQREDILRIREYEENLSGIQEVMRSTTPVFYENVARRLPDHYVQTFHLTSLLFCPMVFEPRRPGAVLLLDQGGTPFQPEDRTVRLVHTLLCRASKPIATHLSGSPRPTSRQTPSVLTRREHQILQLIADGLDTRDISARLHLSEYTVSEYVGTILRKLGASNRAQAVAVALRRHLIQ</sequence>
<gene>
    <name evidence="5" type="ORF">CVV65_10985</name>
</gene>
<dbReference type="PANTHER" id="PTHR44688:SF16">
    <property type="entry name" value="DNA-BINDING TRANSCRIPTIONAL ACTIVATOR DEVR_DOSR"/>
    <property type="match status" value="1"/>
</dbReference>
<dbReference type="OrthoDB" id="2825042at2"/>
<dbReference type="InterPro" id="IPR029016">
    <property type="entry name" value="GAF-like_dom_sf"/>
</dbReference>
<dbReference type="Pfam" id="PF01590">
    <property type="entry name" value="GAF"/>
    <property type="match status" value="1"/>
</dbReference>
<evidence type="ECO:0000259" key="4">
    <source>
        <dbReference type="PROSITE" id="PS50043"/>
    </source>
</evidence>
<accession>A0A2K8N7W5</accession>
<dbReference type="InterPro" id="IPR016032">
    <property type="entry name" value="Sig_transdc_resp-reg_C-effctor"/>
</dbReference>
<dbReference type="Gene3D" id="3.30.450.40">
    <property type="match status" value="1"/>
</dbReference>
<evidence type="ECO:0000313" key="6">
    <source>
        <dbReference type="Proteomes" id="UP000231932"/>
    </source>
</evidence>
<dbReference type="PANTHER" id="PTHR44688">
    <property type="entry name" value="DNA-BINDING TRANSCRIPTIONAL ACTIVATOR DEVR_DOSR"/>
    <property type="match status" value="1"/>
</dbReference>
<dbReference type="Proteomes" id="UP000231932">
    <property type="component" value="Chromosome"/>
</dbReference>
<dbReference type="SUPFAM" id="SSF55781">
    <property type="entry name" value="GAF domain-like"/>
    <property type="match status" value="1"/>
</dbReference>
<dbReference type="InterPro" id="IPR003018">
    <property type="entry name" value="GAF"/>
</dbReference>
<dbReference type="InterPro" id="IPR036388">
    <property type="entry name" value="WH-like_DNA-bd_sf"/>
</dbReference>
<keyword evidence="1" id="KW-0805">Transcription regulation</keyword>
<organism evidence="5 6">
    <name type="scientific">Kyrpidia spormannii</name>
    <dbReference type="NCBI Taxonomy" id="2055160"/>
    <lineage>
        <taxon>Bacteria</taxon>
        <taxon>Bacillati</taxon>
        <taxon>Bacillota</taxon>
        <taxon>Bacilli</taxon>
        <taxon>Bacillales</taxon>
        <taxon>Alicyclobacillaceae</taxon>
        <taxon>Kyrpidia</taxon>
    </lineage>
</organism>
<feature type="domain" description="HTH luxR-type" evidence="4">
    <location>
        <begin position="442"/>
        <end position="507"/>
    </location>
</feature>
<evidence type="ECO:0000256" key="2">
    <source>
        <dbReference type="ARBA" id="ARBA00023125"/>
    </source>
</evidence>
<dbReference type="EMBL" id="CP024955">
    <property type="protein sequence ID" value="ATY85383.1"/>
    <property type="molecule type" value="Genomic_DNA"/>
</dbReference>
<dbReference type="PROSITE" id="PS50043">
    <property type="entry name" value="HTH_LUXR_2"/>
    <property type="match status" value="1"/>
</dbReference>
<dbReference type="SUPFAM" id="SSF46894">
    <property type="entry name" value="C-terminal effector domain of the bipartite response regulators"/>
    <property type="match status" value="1"/>
</dbReference>
<evidence type="ECO:0000256" key="1">
    <source>
        <dbReference type="ARBA" id="ARBA00023015"/>
    </source>
</evidence>
<evidence type="ECO:0000313" key="5">
    <source>
        <dbReference type="EMBL" id="ATY85383.1"/>
    </source>
</evidence>
<dbReference type="SMART" id="SM00421">
    <property type="entry name" value="HTH_LUXR"/>
    <property type="match status" value="1"/>
</dbReference>
<keyword evidence="3" id="KW-0804">Transcription</keyword>
<proteinExistence type="predicted"/>
<protein>
    <recommendedName>
        <fullName evidence="4">HTH luxR-type domain-containing protein</fullName>
    </recommendedName>
</protein>
<keyword evidence="2" id="KW-0238">DNA-binding</keyword>
<dbReference type="GO" id="GO:0045892">
    <property type="term" value="P:negative regulation of DNA-templated transcription"/>
    <property type="evidence" value="ECO:0007669"/>
    <property type="project" value="UniProtKB-ARBA"/>
</dbReference>
<evidence type="ECO:0000256" key="3">
    <source>
        <dbReference type="ARBA" id="ARBA00023163"/>
    </source>
</evidence>
<dbReference type="InterPro" id="IPR000792">
    <property type="entry name" value="Tscrpt_reg_LuxR_C"/>
</dbReference>
<dbReference type="PRINTS" id="PR00038">
    <property type="entry name" value="HTHLUXR"/>
</dbReference>
<dbReference type="AlphaFoldDB" id="A0A2K8N7W5"/>
<keyword evidence="6" id="KW-1185">Reference proteome</keyword>